<dbReference type="GeneID" id="5023582"/>
<dbReference type="InParanoid" id="A0CHY3"/>
<dbReference type="AlphaFoldDB" id="A0CHY3"/>
<accession>A0CHY3</accession>
<dbReference type="Proteomes" id="UP000000600">
    <property type="component" value="Unassembled WGS sequence"/>
</dbReference>
<keyword evidence="2" id="KW-1185">Reference proteome</keyword>
<dbReference type="HOGENOM" id="CLU_2417919_0_0_1"/>
<name>A0CHY3_PARTE</name>
<protein>
    <submittedName>
        <fullName evidence="1">Uncharacterized protein</fullName>
    </submittedName>
</protein>
<gene>
    <name evidence="1" type="ORF">GSPATT00038502001</name>
</gene>
<dbReference type="KEGG" id="ptm:GSPATT00038502001"/>
<sequence length="92" mass="10981">MLKKCCQFEIDNLNFCLKSAIFQKTNPQINFNITNKTIYIQKQEASNRPMCQDYTKFKIQEQQLNGKIYSQNNQIRYEDFSKSRMGRVANKK</sequence>
<reference evidence="1 2" key="1">
    <citation type="journal article" date="2006" name="Nature">
        <title>Global trends of whole-genome duplications revealed by the ciliate Paramecium tetraurelia.</title>
        <authorList>
            <consortium name="Genoscope"/>
            <person name="Aury J.-M."/>
            <person name="Jaillon O."/>
            <person name="Duret L."/>
            <person name="Noel B."/>
            <person name="Jubin C."/>
            <person name="Porcel B.M."/>
            <person name="Segurens B."/>
            <person name="Daubin V."/>
            <person name="Anthouard V."/>
            <person name="Aiach N."/>
            <person name="Arnaiz O."/>
            <person name="Billaut A."/>
            <person name="Beisson J."/>
            <person name="Blanc I."/>
            <person name="Bouhouche K."/>
            <person name="Camara F."/>
            <person name="Duharcourt S."/>
            <person name="Guigo R."/>
            <person name="Gogendeau D."/>
            <person name="Katinka M."/>
            <person name="Keller A.-M."/>
            <person name="Kissmehl R."/>
            <person name="Klotz C."/>
            <person name="Koll F."/>
            <person name="Le Moue A."/>
            <person name="Lepere C."/>
            <person name="Malinsky S."/>
            <person name="Nowacki M."/>
            <person name="Nowak J.K."/>
            <person name="Plattner H."/>
            <person name="Poulain J."/>
            <person name="Ruiz F."/>
            <person name="Serrano V."/>
            <person name="Zagulski M."/>
            <person name="Dessen P."/>
            <person name="Betermier M."/>
            <person name="Weissenbach J."/>
            <person name="Scarpelli C."/>
            <person name="Schachter V."/>
            <person name="Sperling L."/>
            <person name="Meyer E."/>
            <person name="Cohen J."/>
            <person name="Wincker P."/>
        </authorList>
    </citation>
    <scope>NUCLEOTIDE SEQUENCE [LARGE SCALE GENOMIC DNA]</scope>
    <source>
        <strain evidence="1 2">Stock d4-2</strain>
    </source>
</reference>
<organism evidence="1 2">
    <name type="scientific">Paramecium tetraurelia</name>
    <dbReference type="NCBI Taxonomy" id="5888"/>
    <lineage>
        <taxon>Eukaryota</taxon>
        <taxon>Sar</taxon>
        <taxon>Alveolata</taxon>
        <taxon>Ciliophora</taxon>
        <taxon>Intramacronucleata</taxon>
        <taxon>Oligohymenophorea</taxon>
        <taxon>Peniculida</taxon>
        <taxon>Parameciidae</taxon>
        <taxon>Paramecium</taxon>
    </lineage>
</organism>
<dbReference type="EMBL" id="CT868080">
    <property type="protein sequence ID" value="CAK70400.1"/>
    <property type="molecule type" value="Genomic_DNA"/>
</dbReference>
<proteinExistence type="predicted"/>
<evidence type="ECO:0000313" key="1">
    <source>
        <dbReference type="EMBL" id="CAK70400.1"/>
    </source>
</evidence>
<dbReference type="RefSeq" id="XP_001437797.1">
    <property type="nucleotide sequence ID" value="XM_001437760.1"/>
</dbReference>
<evidence type="ECO:0000313" key="2">
    <source>
        <dbReference type="Proteomes" id="UP000000600"/>
    </source>
</evidence>